<dbReference type="RefSeq" id="WP_154506004.1">
    <property type="nucleotide sequence ID" value="NZ_VUMN01000059.1"/>
</dbReference>
<evidence type="ECO:0000256" key="1">
    <source>
        <dbReference type="ARBA" id="ARBA00006383"/>
    </source>
</evidence>
<keyword evidence="3 4" id="KW-0012">Acyltransferase</keyword>
<dbReference type="InterPro" id="IPR003679">
    <property type="entry name" value="Amioglycoside_AcTrfase"/>
</dbReference>
<comment type="similarity">
    <text evidence="1 4">Belongs to the antibiotic N-acetyltransferase family.</text>
</comment>
<keyword evidence="2 4" id="KW-0808">Transferase</keyword>
<dbReference type="PANTHER" id="PTHR11104">
    <property type="entry name" value="AMINOGLYCOSIDE N3-ACETYLTRANSFERASE"/>
    <property type="match status" value="1"/>
</dbReference>
<evidence type="ECO:0000313" key="5">
    <source>
        <dbReference type="EMBL" id="MSS59839.1"/>
    </source>
</evidence>
<dbReference type="AlphaFoldDB" id="A0A7X2TGH5"/>
<dbReference type="Proteomes" id="UP000461880">
    <property type="component" value="Unassembled WGS sequence"/>
</dbReference>
<dbReference type="GO" id="GO:0046677">
    <property type="term" value="P:response to antibiotic"/>
    <property type="evidence" value="ECO:0007669"/>
    <property type="project" value="UniProtKB-KW"/>
</dbReference>
<dbReference type="SUPFAM" id="SSF110710">
    <property type="entry name" value="TTHA0583/YokD-like"/>
    <property type="match status" value="1"/>
</dbReference>
<evidence type="ECO:0000256" key="4">
    <source>
        <dbReference type="RuleBase" id="RU365031"/>
    </source>
</evidence>
<organism evidence="5 6">
    <name type="scientific">Stecheria intestinalis</name>
    <dbReference type="NCBI Taxonomy" id="2606630"/>
    <lineage>
        <taxon>Bacteria</taxon>
        <taxon>Bacillati</taxon>
        <taxon>Bacillota</taxon>
        <taxon>Erysipelotrichia</taxon>
        <taxon>Erysipelotrichales</taxon>
        <taxon>Erysipelotrichaceae</taxon>
        <taxon>Stecheria</taxon>
    </lineage>
</organism>
<dbReference type="Pfam" id="PF02522">
    <property type="entry name" value="Antibiotic_NAT"/>
    <property type="match status" value="1"/>
</dbReference>
<protein>
    <recommendedName>
        <fullName evidence="4">Aminoglycoside N(3)-acetyltransferase</fullName>
        <ecNumber evidence="4">2.3.1.-</ecNumber>
    </recommendedName>
</protein>
<comment type="catalytic activity">
    <reaction evidence="4">
        <text>a 2-deoxystreptamine antibiotic + acetyl-CoA = an N(3)-acetyl-2-deoxystreptamine antibiotic + CoA + H(+)</text>
        <dbReference type="Rhea" id="RHEA:12665"/>
        <dbReference type="ChEBI" id="CHEBI:15378"/>
        <dbReference type="ChEBI" id="CHEBI:57287"/>
        <dbReference type="ChEBI" id="CHEBI:57288"/>
        <dbReference type="ChEBI" id="CHEBI:57921"/>
        <dbReference type="ChEBI" id="CHEBI:77452"/>
        <dbReference type="EC" id="2.3.1.81"/>
    </reaction>
</comment>
<evidence type="ECO:0000256" key="3">
    <source>
        <dbReference type="ARBA" id="ARBA00023315"/>
    </source>
</evidence>
<keyword evidence="6" id="KW-1185">Reference proteome</keyword>
<dbReference type="InterPro" id="IPR028345">
    <property type="entry name" value="Antibiotic_NAT-like"/>
</dbReference>
<name>A0A7X2TGH5_9FIRM</name>
<dbReference type="EMBL" id="VUMN01000059">
    <property type="protein sequence ID" value="MSS59839.1"/>
    <property type="molecule type" value="Genomic_DNA"/>
</dbReference>
<keyword evidence="4" id="KW-0046">Antibiotic resistance</keyword>
<evidence type="ECO:0000256" key="2">
    <source>
        <dbReference type="ARBA" id="ARBA00022679"/>
    </source>
</evidence>
<proteinExistence type="inferred from homology"/>
<dbReference type="GO" id="GO:0046353">
    <property type="term" value="F:aminoglycoside 3-N-acetyltransferase activity"/>
    <property type="evidence" value="ECO:0007669"/>
    <property type="project" value="UniProtKB-EC"/>
</dbReference>
<dbReference type="EC" id="2.3.1.-" evidence="4"/>
<accession>A0A7X2TGH5</accession>
<comment type="caution">
    <text evidence="5">The sequence shown here is derived from an EMBL/GenBank/DDBJ whole genome shotgun (WGS) entry which is preliminary data.</text>
</comment>
<gene>
    <name evidence="5" type="ORF">FYJ51_13160</name>
</gene>
<evidence type="ECO:0000313" key="6">
    <source>
        <dbReference type="Proteomes" id="UP000461880"/>
    </source>
</evidence>
<reference evidence="5 6" key="1">
    <citation type="submission" date="2019-08" db="EMBL/GenBank/DDBJ databases">
        <title>In-depth cultivation of the pig gut microbiome towards novel bacterial diversity and tailored functional studies.</title>
        <authorList>
            <person name="Wylensek D."/>
            <person name="Hitch T.C.A."/>
            <person name="Clavel T."/>
        </authorList>
    </citation>
    <scope>NUCLEOTIDE SEQUENCE [LARGE SCALE GENOMIC DNA]</scope>
    <source>
        <strain evidence="5 6">Oil+RF-744-GAM-WT-6</strain>
    </source>
</reference>
<sequence>MADKEQKPIRTAVTKESLMAALQSVGVGPNMILEVHSSLSSLGYVVGGARTVVDALMELSEPGGTILMATQTADNSDPSSWQNPPAAPETWKTIRENMPAYDPEATDLSEMGAVAENFRHRAGVVSSCHPSDSYAAWGRYAKLLCNRQSMHFPLAEESPAARLYELKGYVLLIGVDFTKVTCMHLAEYRSECRPIVINCACVQDGGKRYWKKYLNLDIDSSDFEKVRSSLEKKSMIRETMLGDCHIQLFPVNAAVDEAVRYFEKNVVYDLYR</sequence>
<dbReference type="PANTHER" id="PTHR11104:SF0">
    <property type="entry name" value="SPBETA PROPHAGE-DERIVED AMINOGLYCOSIDE N(3')-ACETYLTRANSFERASE-LIKE PROTEIN YOKD"/>
    <property type="match status" value="1"/>
</dbReference>